<feature type="domain" description="Carrier" evidence="3">
    <location>
        <begin position="1"/>
        <end position="78"/>
    </location>
</feature>
<sequence>MWDQQFDHLLRRHLPFLDPQEELNADSSLRDLGLDSMGTVELLASLENLYDVRFVDDMLNMESFATPAVLWRTLSSVAQPAV</sequence>
<dbReference type="SUPFAM" id="SSF47336">
    <property type="entry name" value="ACP-like"/>
    <property type="match status" value="1"/>
</dbReference>
<dbReference type="Proteomes" id="UP001596004">
    <property type="component" value="Unassembled WGS sequence"/>
</dbReference>
<accession>A0ABV9CRB4</accession>
<dbReference type="Pfam" id="PF00550">
    <property type="entry name" value="PP-binding"/>
    <property type="match status" value="1"/>
</dbReference>
<evidence type="ECO:0000259" key="3">
    <source>
        <dbReference type="PROSITE" id="PS50075"/>
    </source>
</evidence>
<organism evidence="4 5">
    <name type="scientific">Sphaerisporangium dianthi</name>
    <dbReference type="NCBI Taxonomy" id="1436120"/>
    <lineage>
        <taxon>Bacteria</taxon>
        <taxon>Bacillati</taxon>
        <taxon>Actinomycetota</taxon>
        <taxon>Actinomycetes</taxon>
        <taxon>Streptosporangiales</taxon>
        <taxon>Streptosporangiaceae</taxon>
        <taxon>Sphaerisporangium</taxon>
    </lineage>
</organism>
<dbReference type="InterPro" id="IPR036736">
    <property type="entry name" value="ACP-like_sf"/>
</dbReference>
<dbReference type="InterPro" id="IPR006162">
    <property type="entry name" value="Ppantetheine_attach_site"/>
</dbReference>
<dbReference type="RefSeq" id="WP_380848865.1">
    <property type="nucleotide sequence ID" value="NZ_JBHSFP010000034.1"/>
</dbReference>
<reference evidence="5" key="1">
    <citation type="journal article" date="2019" name="Int. J. Syst. Evol. Microbiol.">
        <title>The Global Catalogue of Microorganisms (GCM) 10K type strain sequencing project: providing services to taxonomists for standard genome sequencing and annotation.</title>
        <authorList>
            <consortium name="The Broad Institute Genomics Platform"/>
            <consortium name="The Broad Institute Genome Sequencing Center for Infectious Disease"/>
            <person name="Wu L."/>
            <person name="Ma J."/>
        </authorList>
    </citation>
    <scope>NUCLEOTIDE SEQUENCE [LARGE SCALE GENOMIC DNA]</scope>
    <source>
        <strain evidence="5">CGMCC 4.7132</strain>
    </source>
</reference>
<dbReference type="Gene3D" id="1.10.1200.10">
    <property type="entry name" value="ACP-like"/>
    <property type="match status" value="1"/>
</dbReference>
<keyword evidence="2" id="KW-0597">Phosphoprotein</keyword>
<evidence type="ECO:0000313" key="4">
    <source>
        <dbReference type="EMBL" id="MFC4535731.1"/>
    </source>
</evidence>
<dbReference type="EMBL" id="JBHSFP010000034">
    <property type="protein sequence ID" value="MFC4535731.1"/>
    <property type="molecule type" value="Genomic_DNA"/>
</dbReference>
<name>A0ABV9CRB4_9ACTN</name>
<keyword evidence="5" id="KW-1185">Reference proteome</keyword>
<evidence type="ECO:0000313" key="5">
    <source>
        <dbReference type="Proteomes" id="UP001596004"/>
    </source>
</evidence>
<proteinExistence type="predicted"/>
<evidence type="ECO:0000256" key="2">
    <source>
        <dbReference type="ARBA" id="ARBA00022553"/>
    </source>
</evidence>
<dbReference type="InterPro" id="IPR009081">
    <property type="entry name" value="PP-bd_ACP"/>
</dbReference>
<comment type="caution">
    <text evidence="4">The sequence shown here is derived from an EMBL/GenBank/DDBJ whole genome shotgun (WGS) entry which is preliminary data.</text>
</comment>
<evidence type="ECO:0000256" key="1">
    <source>
        <dbReference type="ARBA" id="ARBA00022450"/>
    </source>
</evidence>
<keyword evidence="1" id="KW-0596">Phosphopantetheine</keyword>
<dbReference type="PROSITE" id="PS50075">
    <property type="entry name" value="CARRIER"/>
    <property type="match status" value="1"/>
</dbReference>
<protein>
    <submittedName>
        <fullName evidence="4">Phosphopantetheine-binding protein</fullName>
    </submittedName>
</protein>
<dbReference type="PROSITE" id="PS00012">
    <property type="entry name" value="PHOSPHOPANTETHEINE"/>
    <property type="match status" value="1"/>
</dbReference>
<gene>
    <name evidence="4" type="ORF">ACFO60_33630</name>
</gene>